<organism evidence="1 2">
    <name type="scientific">Peribacillus loiseleuriae</name>
    <dbReference type="NCBI Taxonomy" id="1679170"/>
    <lineage>
        <taxon>Bacteria</taxon>
        <taxon>Bacillati</taxon>
        <taxon>Bacillota</taxon>
        <taxon>Bacilli</taxon>
        <taxon>Bacillales</taxon>
        <taxon>Bacillaceae</taxon>
        <taxon>Peribacillus</taxon>
    </lineage>
</organism>
<evidence type="ECO:0000313" key="1">
    <source>
        <dbReference type="EMBL" id="KMY49603.1"/>
    </source>
</evidence>
<dbReference type="RefSeq" id="WP_049680937.1">
    <property type="nucleotide sequence ID" value="NZ_LFZW01000001.1"/>
</dbReference>
<reference evidence="2" key="1">
    <citation type="submission" date="2015-07" db="EMBL/GenBank/DDBJ databases">
        <title>Genome sequencing project for genomic taxonomy and phylogenomics of Bacillus-like bacteria.</title>
        <authorList>
            <person name="Liu B."/>
            <person name="Wang J."/>
            <person name="Zhu Y."/>
            <person name="Liu G."/>
            <person name="Chen Q."/>
            <person name="Chen Z."/>
            <person name="Lan J."/>
            <person name="Che J."/>
            <person name="Ge C."/>
            <person name="Shi H."/>
            <person name="Pan Z."/>
            <person name="Liu X."/>
        </authorList>
    </citation>
    <scope>NUCLEOTIDE SEQUENCE [LARGE SCALE GENOMIC DNA]</scope>
    <source>
        <strain evidence="2">FJAT-27997</strain>
    </source>
</reference>
<name>A0A0K9GSI6_9BACI</name>
<dbReference type="EMBL" id="LFZW01000001">
    <property type="protein sequence ID" value="KMY49603.1"/>
    <property type="molecule type" value="Genomic_DNA"/>
</dbReference>
<protein>
    <submittedName>
        <fullName evidence="1">Uncharacterized protein</fullName>
    </submittedName>
</protein>
<evidence type="ECO:0000313" key="2">
    <source>
        <dbReference type="Proteomes" id="UP000037146"/>
    </source>
</evidence>
<accession>A0A0K9GSI6</accession>
<sequence length="117" mass="14136">MEENRLQMVKSTWEKRDWDTFLNRKDIDWLISQAEKAERLEEAIRIYKLSDEFVKEQSKKVKYLFPLENTVGYGQLCDKVLELTEDKSFFLKAYTEKIWKKVDKTCDIRKTTNDLMV</sequence>
<dbReference type="Proteomes" id="UP000037146">
    <property type="component" value="Unassembled WGS sequence"/>
</dbReference>
<dbReference type="AlphaFoldDB" id="A0A0K9GSI6"/>
<dbReference type="OrthoDB" id="9953854at2"/>
<comment type="caution">
    <text evidence="1">The sequence shown here is derived from an EMBL/GenBank/DDBJ whole genome shotgun (WGS) entry which is preliminary data.</text>
</comment>
<proteinExistence type="predicted"/>
<gene>
    <name evidence="1" type="ORF">AC625_08650</name>
</gene>
<dbReference type="PATRIC" id="fig|1679170.3.peg.1865"/>
<keyword evidence="2" id="KW-1185">Reference proteome</keyword>